<dbReference type="STRING" id="428993.SAMN06296058_1505"/>
<evidence type="ECO:0000313" key="3">
    <source>
        <dbReference type="Proteomes" id="UP000190341"/>
    </source>
</evidence>
<name>A0A1T5KAI3_9GAMM</name>
<accession>A0A1T5KAI3</accession>
<feature type="signal peptide" evidence="1">
    <location>
        <begin position="1"/>
        <end position="22"/>
    </location>
</feature>
<reference evidence="2 3" key="1">
    <citation type="submission" date="2017-02" db="EMBL/GenBank/DDBJ databases">
        <authorList>
            <person name="Peterson S.W."/>
        </authorList>
    </citation>
    <scope>NUCLEOTIDE SEQUENCE [LARGE SCALE GENOMIC DNA]</scope>
    <source>
        <strain evidence="2 3">P15</strain>
    </source>
</reference>
<dbReference type="Proteomes" id="UP000190341">
    <property type="component" value="Unassembled WGS sequence"/>
</dbReference>
<protein>
    <submittedName>
        <fullName evidence="2">Uncharacterized protein</fullName>
    </submittedName>
</protein>
<keyword evidence="1" id="KW-0732">Signal</keyword>
<dbReference type="AlphaFoldDB" id="A0A1T5KAI3"/>
<evidence type="ECO:0000256" key="1">
    <source>
        <dbReference type="SAM" id="SignalP"/>
    </source>
</evidence>
<feature type="chain" id="PRO_5012188507" evidence="1">
    <location>
        <begin position="23"/>
        <end position="304"/>
    </location>
</feature>
<dbReference type="RefSeq" id="WP_079723799.1">
    <property type="nucleotide sequence ID" value="NZ_BMCL01000002.1"/>
</dbReference>
<proteinExistence type="predicted"/>
<evidence type="ECO:0000313" key="2">
    <source>
        <dbReference type="EMBL" id="SKC60485.1"/>
    </source>
</evidence>
<sequence length="304" mass="32680">MRALLRKLLVLAAVLASASAIAQTPQRIEMGQVTSGKAVGDGGSFYAFAGAMGTRLKVYLVVEGLAAVVLYDADGKELAAQQDNYGGILQHTLEEDGIYLIGISSARTDVPYTVLVEGQVPRIELVYDDEPAAAATDALTASSATAAITAVPAPAATSAEAKPAVFTGDPAVWGLYTRLVGRRTQAPEGRYRIVWRWQDPGKVLLEDWEDASGKVRYSNTITPTGEPGGIQMHTKYLGGKDWDGRIDADGNIHYIGKGLLKLPYRISLAEGDVFEMRREQNRGGQVVVQPAQKYARWEMEAAAP</sequence>
<keyword evidence="3" id="KW-1185">Reference proteome</keyword>
<gene>
    <name evidence="2" type="ORF">SAMN06296058_1505</name>
</gene>
<dbReference type="OrthoDB" id="5988698at2"/>
<organism evidence="2 3">
    <name type="scientific">Pseudoxanthomonas indica</name>
    <dbReference type="NCBI Taxonomy" id="428993"/>
    <lineage>
        <taxon>Bacteria</taxon>
        <taxon>Pseudomonadati</taxon>
        <taxon>Pseudomonadota</taxon>
        <taxon>Gammaproteobacteria</taxon>
        <taxon>Lysobacterales</taxon>
        <taxon>Lysobacteraceae</taxon>
        <taxon>Pseudoxanthomonas</taxon>
    </lineage>
</organism>
<dbReference type="Gene3D" id="2.60.120.380">
    <property type="match status" value="1"/>
</dbReference>
<dbReference type="EMBL" id="FUZV01000001">
    <property type="protein sequence ID" value="SKC60485.1"/>
    <property type="molecule type" value="Genomic_DNA"/>
</dbReference>